<accession>A0A1M6LAV4</accession>
<evidence type="ECO:0000259" key="7">
    <source>
        <dbReference type="Pfam" id="PF00892"/>
    </source>
</evidence>
<feature type="domain" description="EamA" evidence="7">
    <location>
        <begin position="9"/>
        <end position="140"/>
    </location>
</feature>
<evidence type="ECO:0000256" key="6">
    <source>
        <dbReference type="SAM" id="Phobius"/>
    </source>
</evidence>
<gene>
    <name evidence="8" type="ORF">SAMN02745170_03084</name>
</gene>
<feature type="transmembrane region" description="Helical" evidence="6">
    <location>
        <begin position="243"/>
        <end position="263"/>
    </location>
</feature>
<feature type="transmembrane region" description="Helical" evidence="6">
    <location>
        <begin position="269"/>
        <end position="286"/>
    </location>
</feature>
<feature type="transmembrane region" description="Helical" evidence="6">
    <location>
        <begin position="37"/>
        <end position="53"/>
    </location>
</feature>
<name>A0A1M6LAV4_9FIRM</name>
<proteinExistence type="inferred from homology"/>
<dbReference type="InterPro" id="IPR000620">
    <property type="entry name" value="EamA_dom"/>
</dbReference>
<feature type="domain" description="EamA" evidence="7">
    <location>
        <begin position="152"/>
        <end position="286"/>
    </location>
</feature>
<feature type="transmembrane region" description="Helical" evidence="6">
    <location>
        <begin position="69"/>
        <end position="86"/>
    </location>
</feature>
<feature type="transmembrane region" description="Helical" evidence="6">
    <location>
        <begin position="92"/>
        <end position="117"/>
    </location>
</feature>
<evidence type="ECO:0000313" key="9">
    <source>
        <dbReference type="Proteomes" id="UP000322917"/>
    </source>
</evidence>
<dbReference type="EMBL" id="FQZD01000032">
    <property type="protein sequence ID" value="SHJ68318.1"/>
    <property type="molecule type" value="Genomic_DNA"/>
</dbReference>
<comment type="similarity">
    <text evidence="2">Belongs to the EamA transporter family.</text>
</comment>
<dbReference type="AlphaFoldDB" id="A0A1M6LAV4"/>
<dbReference type="InterPro" id="IPR037185">
    <property type="entry name" value="EmrE-like"/>
</dbReference>
<dbReference type="Proteomes" id="UP000322917">
    <property type="component" value="Unassembled WGS sequence"/>
</dbReference>
<feature type="transmembrane region" description="Helical" evidence="6">
    <location>
        <begin position="213"/>
        <end position="236"/>
    </location>
</feature>
<keyword evidence="9" id="KW-1185">Reference proteome</keyword>
<reference evidence="8 9" key="1">
    <citation type="submission" date="2016-11" db="EMBL/GenBank/DDBJ databases">
        <authorList>
            <person name="Varghese N."/>
            <person name="Submissions S."/>
        </authorList>
    </citation>
    <scope>NUCLEOTIDE SEQUENCE [LARGE SCALE GENOMIC DNA]</scope>
    <source>
        <strain evidence="8 9">DSM 15287</strain>
    </source>
</reference>
<feature type="transmembrane region" description="Helical" evidence="6">
    <location>
        <begin position="147"/>
        <end position="169"/>
    </location>
</feature>
<evidence type="ECO:0000313" key="8">
    <source>
        <dbReference type="EMBL" id="SHJ68318.1"/>
    </source>
</evidence>
<protein>
    <submittedName>
        <fullName evidence="8">Permease of the drug/metabolite transporter (DMT) superfamily</fullName>
    </submittedName>
</protein>
<evidence type="ECO:0000256" key="3">
    <source>
        <dbReference type="ARBA" id="ARBA00022692"/>
    </source>
</evidence>
<dbReference type="OrthoDB" id="9790852at2"/>
<dbReference type="GO" id="GO:0016020">
    <property type="term" value="C:membrane"/>
    <property type="evidence" value="ECO:0007669"/>
    <property type="project" value="UniProtKB-SubCell"/>
</dbReference>
<feature type="transmembrane region" description="Helical" evidence="6">
    <location>
        <begin position="181"/>
        <end position="201"/>
    </location>
</feature>
<sequence>MKSRLFLYSALFFGVFSLSTSAIFVKLANAPSCITAFYRLFFAALLLLPAFLFSKKNRQALLDLSPKQWGWGLLSGLFLAVHYVLWFESLRYTSVASSTVIVTLQPLFSLAGGYFLFKERLSQRAIAGCLIAIIGCIIIGWEDFQISGTALFGDLLAFLAAGLITAYFFTGQFLRKNLSVIPFSLLGYVSSALFLASYAVTQQVSFVDYPLPAWGAFIGLALIATILGQLIFNWLLKWVSTTVISMAILGEVIGNCILAYFILNETISLQQQIGIGTILTGLALFLRQPPKHSRLDNKSVIKKL</sequence>
<comment type="subcellular location">
    <subcellularLocation>
        <location evidence="1">Membrane</location>
        <topology evidence="1">Multi-pass membrane protein</topology>
    </subcellularLocation>
</comment>
<evidence type="ECO:0000256" key="1">
    <source>
        <dbReference type="ARBA" id="ARBA00004141"/>
    </source>
</evidence>
<keyword evidence="4 6" id="KW-1133">Transmembrane helix</keyword>
<keyword evidence="3 6" id="KW-0812">Transmembrane</keyword>
<dbReference type="RefSeq" id="WP_149735740.1">
    <property type="nucleotide sequence ID" value="NZ_FQZD01000032.1"/>
</dbReference>
<evidence type="ECO:0000256" key="2">
    <source>
        <dbReference type="ARBA" id="ARBA00007362"/>
    </source>
</evidence>
<feature type="transmembrane region" description="Helical" evidence="6">
    <location>
        <begin position="124"/>
        <end position="141"/>
    </location>
</feature>
<dbReference type="PANTHER" id="PTHR32322">
    <property type="entry name" value="INNER MEMBRANE TRANSPORTER"/>
    <property type="match status" value="1"/>
</dbReference>
<evidence type="ECO:0000256" key="4">
    <source>
        <dbReference type="ARBA" id="ARBA00022989"/>
    </source>
</evidence>
<dbReference type="InterPro" id="IPR050638">
    <property type="entry name" value="AA-Vitamin_Transporters"/>
</dbReference>
<organism evidence="8 9">
    <name type="scientific">Propionispora hippei DSM 15287</name>
    <dbReference type="NCBI Taxonomy" id="1123003"/>
    <lineage>
        <taxon>Bacteria</taxon>
        <taxon>Bacillati</taxon>
        <taxon>Bacillota</taxon>
        <taxon>Negativicutes</taxon>
        <taxon>Selenomonadales</taxon>
        <taxon>Sporomusaceae</taxon>
        <taxon>Propionispora</taxon>
    </lineage>
</organism>
<dbReference type="SUPFAM" id="SSF103481">
    <property type="entry name" value="Multidrug resistance efflux transporter EmrE"/>
    <property type="match status" value="2"/>
</dbReference>
<dbReference type="Gene3D" id="1.10.3730.20">
    <property type="match status" value="1"/>
</dbReference>
<dbReference type="PANTHER" id="PTHR32322:SF2">
    <property type="entry name" value="EAMA DOMAIN-CONTAINING PROTEIN"/>
    <property type="match status" value="1"/>
</dbReference>
<keyword evidence="5 6" id="KW-0472">Membrane</keyword>
<evidence type="ECO:0000256" key="5">
    <source>
        <dbReference type="ARBA" id="ARBA00023136"/>
    </source>
</evidence>
<dbReference type="Pfam" id="PF00892">
    <property type="entry name" value="EamA"/>
    <property type="match status" value="2"/>
</dbReference>